<dbReference type="Proteomes" id="UP001524499">
    <property type="component" value="Unassembled WGS sequence"/>
</dbReference>
<protein>
    <submittedName>
        <fullName evidence="2">Uncharacterized protein</fullName>
    </submittedName>
</protein>
<evidence type="ECO:0000313" key="3">
    <source>
        <dbReference type="Proteomes" id="UP001524499"/>
    </source>
</evidence>
<proteinExistence type="predicted"/>
<feature type="transmembrane region" description="Helical" evidence="1">
    <location>
        <begin position="20"/>
        <end position="42"/>
    </location>
</feature>
<keyword evidence="1" id="KW-0812">Transmembrane</keyword>
<dbReference type="RefSeq" id="WP_256601625.1">
    <property type="nucleotide sequence ID" value="NZ_JANIBJ010000010.1"/>
</dbReference>
<sequence length="50" mass="5530">MDITCYRGMPKFIGAFIDALYQNPSLLFASMAGISALAGFCWHKANKKTE</sequence>
<comment type="caution">
    <text evidence="2">The sequence shown here is derived from an EMBL/GenBank/DDBJ whole genome shotgun (WGS) entry which is preliminary data.</text>
</comment>
<gene>
    <name evidence="2" type="ORF">NP590_07165</name>
</gene>
<keyword evidence="1" id="KW-1133">Transmembrane helix</keyword>
<evidence type="ECO:0000313" key="2">
    <source>
        <dbReference type="EMBL" id="MCQ8103879.1"/>
    </source>
</evidence>
<keyword evidence="3" id="KW-1185">Reference proteome</keyword>
<reference evidence="2 3" key="1">
    <citation type="submission" date="2022-07" db="EMBL/GenBank/DDBJ databases">
        <title>Methylomonas rivi sp. nov., Methylomonas rosea sp. nov., Methylomonas aureus sp. nov. and Methylomonas subterranea sp. nov., four novel methanotrophs isolated from a freshwater creek and the deep terrestrial subsurface.</title>
        <authorList>
            <person name="Abin C."/>
            <person name="Sankaranarayanan K."/>
            <person name="Garner C."/>
            <person name="Sindelar R."/>
            <person name="Kotary K."/>
            <person name="Garner R."/>
            <person name="Barclay S."/>
            <person name="Lawson P."/>
            <person name="Krumholz L."/>
        </authorList>
    </citation>
    <scope>NUCLEOTIDE SEQUENCE [LARGE SCALE GENOMIC DNA]</scope>
    <source>
        <strain evidence="2 3">SURF-2</strain>
    </source>
</reference>
<accession>A0ABT1TGJ4</accession>
<dbReference type="EMBL" id="JANIBJ010000010">
    <property type="protein sequence ID" value="MCQ8103879.1"/>
    <property type="molecule type" value="Genomic_DNA"/>
</dbReference>
<keyword evidence="1" id="KW-0472">Membrane</keyword>
<name>A0ABT1TGJ4_9GAMM</name>
<evidence type="ECO:0000256" key="1">
    <source>
        <dbReference type="SAM" id="Phobius"/>
    </source>
</evidence>
<organism evidence="2 3">
    <name type="scientific">Methylomonas subterranea</name>
    <dbReference type="NCBI Taxonomy" id="2952225"/>
    <lineage>
        <taxon>Bacteria</taxon>
        <taxon>Pseudomonadati</taxon>
        <taxon>Pseudomonadota</taxon>
        <taxon>Gammaproteobacteria</taxon>
        <taxon>Methylococcales</taxon>
        <taxon>Methylococcaceae</taxon>
        <taxon>Methylomonas</taxon>
    </lineage>
</organism>